<keyword evidence="1" id="KW-0732">Signal</keyword>
<feature type="chain" id="PRO_5019518496" evidence="1">
    <location>
        <begin position="22"/>
        <end position="102"/>
    </location>
</feature>
<dbReference type="EMBL" id="SBIP01000002">
    <property type="protein sequence ID" value="RWX78468.1"/>
    <property type="molecule type" value="Genomic_DNA"/>
</dbReference>
<accession>A0A444LHI5</accession>
<feature type="signal peptide" evidence="1">
    <location>
        <begin position="1"/>
        <end position="21"/>
    </location>
</feature>
<organism evidence="2 3">
    <name type="scientific">Neorhizobium lilium</name>
    <dbReference type="NCBI Taxonomy" id="2503024"/>
    <lineage>
        <taxon>Bacteria</taxon>
        <taxon>Pseudomonadati</taxon>
        <taxon>Pseudomonadota</taxon>
        <taxon>Alphaproteobacteria</taxon>
        <taxon>Hyphomicrobiales</taxon>
        <taxon>Rhizobiaceae</taxon>
        <taxon>Rhizobium/Agrobacterium group</taxon>
        <taxon>Neorhizobium</taxon>
    </lineage>
</organism>
<gene>
    <name evidence="2" type="ORF">EPK99_07585</name>
</gene>
<reference evidence="2 3" key="1">
    <citation type="submission" date="2019-01" db="EMBL/GenBank/DDBJ databases">
        <title>The draft genome of Rhizobium sp. 24NR.</title>
        <authorList>
            <person name="Liu L."/>
            <person name="Liang L."/>
            <person name="Shi S."/>
            <person name="Xu L."/>
            <person name="Wang X."/>
            <person name="Li L."/>
            <person name="Zhang X."/>
        </authorList>
    </citation>
    <scope>NUCLEOTIDE SEQUENCE [LARGE SCALE GENOMIC DNA]</scope>
    <source>
        <strain evidence="2 3">24NR</strain>
    </source>
</reference>
<keyword evidence="3" id="KW-1185">Reference proteome</keyword>
<evidence type="ECO:0000256" key="1">
    <source>
        <dbReference type="SAM" id="SignalP"/>
    </source>
</evidence>
<evidence type="ECO:0000313" key="2">
    <source>
        <dbReference type="EMBL" id="RWX78468.1"/>
    </source>
</evidence>
<dbReference type="RefSeq" id="WP_128442446.1">
    <property type="nucleotide sequence ID" value="NZ_SBIP01000002.1"/>
</dbReference>
<dbReference type="OrthoDB" id="8371269at2"/>
<comment type="caution">
    <text evidence="2">The sequence shown here is derived from an EMBL/GenBank/DDBJ whole genome shotgun (WGS) entry which is preliminary data.</text>
</comment>
<dbReference type="AlphaFoldDB" id="A0A444LHI5"/>
<dbReference type="Proteomes" id="UP000287687">
    <property type="component" value="Unassembled WGS sequence"/>
</dbReference>
<protein>
    <submittedName>
        <fullName evidence="2">Uncharacterized protein</fullName>
    </submittedName>
</protein>
<sequence>MKKILAVAVAMSAVALGGASAREMGAAARSNGNVEVIYMNDHADIGLFGEKITPDRSTEQQAQTEIRKDPALRKVLIRHDVQLKNVMAIDKSGNGGMIVYVR</sequence>
<name>A0A444LHI5_9HYPH</name>
<proteinExistence type="predicted"/>
<evidence type="ECO:0000313" key="3">
    <source>
        <dbReference type="Proteomes" id="UP000287687"/>
    </source>
</evidence>